<sequence length="123" mass="13593">MKPSPSLSTLPCFPYIKPMSILLESKIWKGTLPVSSSLRFAFPVTMSFFCFYSVVLSPQVCYDCTWWETNGSPSFPLHNPLLLSSNETLKVSSLLVAVQSEPGSGGRRNRFETGGPTAVENRL</sequence>
<dbReference type="AlphaFoldDB" id="A0AAV0RFF6"/>
<keyword evidence="3" id="KW-1185">Reference proteome</keyword>
<dbReference type="Proteomes" id="UP001154282">
    <property type="component" value="Unassembled WGS sequence"/>
</dbReference>
<proteinExistence type="predicted"/>
<gene>
    <name evidence="2" type="ORF">LITE_LOCUS47518</name>
</gene>
<evidence type="ECO:0000313" key="3">
    <source>
        <dbReference type="Proteomes" id="UP001154282"/>
    </source>
</evidence>
<comment type="caution">
    <text evidence="2">The sequence shown here is derived from an EMBL/GenBank/DDBJ whole genome shotgun (WGS) entry which is preliminary data.</text>
</comment>
<evidence type="ECO:0000256" key="1">
    <source>
        <dbReference type="SAM" id="MobiDB-lite"/>
    </source>
</evidence>
<accession>A0AAV0RFF6</accession>
<protein>
    <submittedName>
        <fullName evidence="2">Uncharacterized protein</fullName>
    </submittedName>
</protein>
<evidence type="ECO:0000313" key="2">
    <source>
        <dbReference type="EMBL" id="CAI0555217.1"/>
    </source>
</evidence>
<dbReference type="EMBL" id="CAMGYJ010000010">
    <property type="protein sequence ID" value="CAI0555217.1"/>
    <property type="molecule type" value="Genomic_DNA"/>
</dbReference>
<organism evidence="2 3">
    <name type="scientific">Linum tenue</name>
    <dbReference type="NCBI Taxonomy" id="586396"/>
    <lineage>
        <taxon>Eukaryota</taxon>
        <taxon>Viridiplantae</taxon>
        <taxon>Streptophyta</taxon>
        <taxon>Embryophyta</taxon>
        <taxon>Tracheophyta</taxon>
        <taxon>Spermatophyta</taxon>
        <taxon>Magnoliopsida</taxon>
        <taxon>eudicotyledons</taxon>
        <taxon>Gunneridae</taxon>
        <taxon>Pentapetalae</taxon>
        <taxon>rosids</taxon>
        <taxon>fabids</taxon>
        <taxon>Malpighiales</taxon>
        <taxon>Linaceae</taxon>
        <taxon>Linum</taxon>
    </lineage>
</organism>
<feature type="region of interest" description="Disordered" evidence="1">
    <location>
        <begin position="100"/>
        <end position="123"/>
    </location>
</feature>
<name>A0AAV0RFF6_9ROSI</name>
<reference evidence="2" key="1">
    <citation type="submission" date="2022-08" db="EMBL/GenBank/DDBJ databases">
        <authorList>
            <person name="Gutierrez-Valencia J."/>
        </authorList>
    </citation>
    <scope>NUCLEOTIDE SEQUENCE</scope>
</reference>